<dbReference type="AlphaFoldDB" id="A0A4P6YSE4"/>
<keyword evidence="1" id="KW-0732">Signal</keyword>
<feature type="chain" id="PRO_5039189692" description="Surface layer protein A domain-containing protein" evidence="1">
    <location>
        <begin position="30"/>
        <end position="368"/>
    </location>
</feature>
<reference evidence="3" key="1">
    <citation type="submission" date="2019-03" db="EMBL/GenBank/DDBJ databases">
        <title>Weissella sp. 26KH-42 Genome sequencing.</title>
        <authorList>
            <person name="Heo J."/>
            <person name="Kim S.-J."/>
            <person name="Kim J.-S."/>
            <person name="Hong S.-B."/>
            <person name="Kwon S.-W."/>
        </authorList>
    </citation>
    <scope>NUCLEOTIDE SEQUENCE [LARGE SCALE GENOMIC DNA]</scope>
    <source>
        <strain evidence="3">26KH-42</strain>
    </source>
</reference>
<dbReference type="KEGG" id="wei:EQG49_03655"/>
<evidence type="ECO:0000256" key="1">
    <source>
        <dbReference type="SAM" id="SignalP"/>
    </source>
</evidence>
<dbReference type="EMBL" id="CP037940">
    <property type="protein sequence ID" value="QBO35618.1"/>
    <property type="molecule type" value="Genomic_DNA"/>
</dbReference>
<protein>
    <recommendedName>
        <fullName evidence="4">Surface layer protein A domain-containing protein</fullName>
    </recommendedName>
</protein>
<evidence type="ECO:0008006" key="4">
    <source>
        <dbReference type="Google" id="ProtNLM"/>
    </source>
</evidence>
<gene>
    <name evidence="2" type="ORF">EQG49_03655</name>
</gene>
<evidence type="ECO:0000313" key="3">
    <source>
        <dbReference type="Proteomes" id="UP000292886"/>
    </source>
</evidence>
<proteinExistence type="predicted"/>
<accession>A0A4P6YSE4</accession>
<name>A0A4P6YSE4_9LACO</name>
<feature type="signal peptide" evidence="1">
    <location>
        <begin position="1"/>
        <end position="29"/>
    </location>
</feature>
<keyword evidence="3" id="KW-1185">Reference proteome</keyword>
<sequence>MKKTTALLVTSALALGMFINVVSPTTTHAAARNATVIVKYVDGKRVLKTAKTKVQLKKKFVAKKLNIKGYLAPKKIKAVKITKNQTIKVAYKIRTYTVTVKYITNSKVLKQVPTKVAFNTQFSPVKLSFTGYMAPKNIRTITIRHDRNFIVKYQQDHSKLFTDAKNAITQAKYITDRYPSSVIGENTTDSLITLSGFLLDDINSERPNSPENLKVIGIITQSLLDDISKANKMISGNNDSLFKKEFTICDTIIYKDVECLRPVTIKTGATVLTFDNFVIYNGQKFYSESLFNGRSFDLFNTDTYQEYGLSEYYSKKAPTEFLNQIPPYLGRTWIQYTPSNGKDNITIWKTGYNSETESYAWKVNNANN</sequence>
<evidence type="ECO:0000313" key="2">
    <source>
        <dbReference type="EMBL" id="QBO35618.1"/>
    </source>
</evidence>
<dbReference type="Proteomes" id="UP000292886">
    <property type="component" value="Chromosome"/>
</dbReference>
<dbReference type="RefSeq" id="WP_133362697.1">
    <property type="nucleotide sequence ID" value="NZ_CP037940.1"/>
</dbReference>
<organism evidence="2 3">
    <name type="scientific">Periweissella cryptocerci</name>
    <dbReference type="NCBI Taxonomy" id="2506420"/>
    <lineage>
        <taxon>Bacteria</taxon>
        <taxon>Bacillati</taxon>
        <taxon>Bacillota</taxon>
        <taxon>Bacilli</taxon>
        <taxon>Lactobacillales</taxon>
        <taxon>Lactobacillaceae</taxon>
        <taxon>Periweissella</taxon>
    </lineage>
</organism>